<feature type="transmembrane region" description="Helical" evidence="1">
    <location>
        <begin position="67"/>
        <end position="87"/>
    </location>
</feature>
<evidence type="ECO:0000313" key="2">
    <source>
        <dbReference type="EMBL" id="SHG71215.1"/>
    </source>
</evidence>
<feature type="transmembrane region" description="Helical" evidence="1">
    <location>
        <begin position="35"/>
        <end position="55"/>
    </location>
</feature>
<evidence type="ECO:0000313" key="3">
    <source>
        <dbReference type="Proteomes" id="UP000183988"/>
    </source>
</evidence>
<protein>
    <submittedName>
        <fullName evidence="2">Uncharacterized protein</fullName>
    </submittedName>
</protein>
<sequence length="93" mass="10763">MNILLDILFFIAFPYWIYFLYTSGKDERGKKISSYTAVLGVGILVLGIIVIDTYSDYNQVSVDDMKLWLNMTYRLTIIAIATASFFLNRYARL</sequence>
<dbReference type="EMBL" id="FQVW01000053">
    <property type="protein sequence ID" value="SHG71215.1"/>
    <property type="molecule type" value="Genomic_DNA"/>
</dbReference>
<name>A0A1M5M1T2_9BACI</name>
<keyword evidence="1" id="KW-1133">Transmembrane helix</keyword>
<keyword evidence="3" id="KW-1185">Reference proteome</keyword>
<dbReference type="Proteomes" id="UP000183988">
    <property type="component" value="Unassembled WGS sequence"/>
</dbReference>
<dbReference type="AlphaFoldDB" id="A0A1M5M1T2"/>
<evidence type="ECO:0000256" key="1">
    <source>
        <dbReference type="SAM" id="Phobius"/>
    </source>
</evidence>
<keyword evidence="1" id="KW-0812">Transmembrane</keyword>
<organism evidence="2 3">
    <name type="scientific">Ornithinibacillus halophilus</name>
    <dbReference type="NCBI Taxonomy" id="930117"/>
    <lineage>
        <taxon>Bacteria</taxon>
        <taxon>Bacillati</taxon>
        <taxon>Bacillota</taxon>
        <taxon>Bacilli</taxon>
        <taxon>Bacillales</taxon>
        <taxon>Bacillaceae</taxon>
        <taxon>Ornithinibacillus</taxon>
    </lineage>
</organism>
<proteinExistence type="predicted"/>
<dbReference type="RefSeq" id="WP_072891755.1">
    <property type="nucleotide sequence ID" value="NZ_FQVW01000053.1"/>
</dbReference>
<reference evidence="2 3" key="1">
    <citation type="submission" date="2016-11" db="EMBL/GenBank/DDBJ databases">
        <authorList>
            <person name="Jaros S."/>
            <person name="Januszkiewicz K."/>
            <person name="Wedrychowicz H."/>
        </authorList>
    </citation>
    <scope>NUCLEOTIDE SEQUENCE [LARGE SCALE GENOMIC DNA]</scope>
    <source>
        <strain evidence="2 3">IBRC-M 10683</strain>
    </source>
</reference>
<dbReference type="STRING" id="930117.SAMN05216225_10538"/>
<keyword evidence="1" id="KW-0472">Membrane</keyword>
<dbReference type="OrthoDB" id="9988721at2"/>
<feature type="transmembrane region" description="Helical" evidence="1">
    <location>
        <begin position="6"/>
        <end position="23"/>
    </location>
</feature>
<gene>
    <name evidence="2" type="ORF">SAMN05216225_10538</name>
</gene>
<accession>A0A1M5M1T2</accession>